<comment type="caution">
    <text evidence="2">The sequence shown here is derived from an EMBL/GenBank/DDBJ whole genome shotgun (WGS) entry which is preliminary data.</text>
</comment>
<proteinExistence type="predicted"/>
<sequence length="240" mass="25260">MHNVRSIGTIVTCLLAALLGAGCSVVVGGAGRPVAGIAPRPVTGVTIEQALLGTAELEKLLDQSVRALQPPATGARPSCFAPWCRPNDCLGVLAEMQSSSYRSADVRDVVWESWLDGRSAFAGVVAVDEGVVALPTAAEADALFATFAEQWSRCDGKAATYRDQTYRITDVRVADSVLAATLQTSPSPIARAIGVRVNCLVEVKVPFSADVRSTPDRPGRPGNPAIAIARRMMDKISDLS</sequence>
<organism evidence="2">
    <name type="scientific">Mycobacterium xenopi 4042</name>
    <dbReference type="NCBI Taxonomy" id="1299334"/>
    <lineage>
        <taxon>Bacteria</taxon>
        <taxon>Bacillati</taxon>
        <taxon>Actinomycetota</taxon>
        <taxon>Actinomycetes</taxon>
        <taxon>Mycobacteriales</taxon>
        <taxon>Mycobacteriaceae</taxon>
        <taxon>Mycobacterium</taxon>
    </lineage>
</organism>
<evidence type="ECO:0000259" key="1">
    <source>
        <dbReference type="Pfam" id="PF14032"/>
    </source>
</evidence>
<evidence type="ECO:0000313" key="2">
    <source>
        <dbReference type="EMBL" id="EUA33276.1"/>
    </source>
</evidence>
<dbReference type="AlphaFoldDB" id="X8AQ95"/>
<name>X8AQ95_MYCXE</name>
<reference evidence="2" key="1">
    <citation type="submission" date="2014-01" db="EMBL/GenBank/DDBJ databases">
        <authorList>
            <person name="Brown-Elliot B."/>
            <person name="Wallace R."/>
            <person name="Lenaerts A."/>
            <person name="Ordway D."/>
            <person name="DeGroote M.A."/>
            <person name="Parker T."/>
            <person name="Sizemore C."/>
            <person name="Tallon L.J."/>
            <person name="Sadzewicz L.K."/>
            <person name="Sengamalay N."/>
            <person name="Fraser C.M."/>
            <person name="Hine E."/>
            <person name="Shefchek K.A."/>
            <person name="Das S.P."/>
            <person name="Tettelin H."/>
        </authorList>
    </citation>
    <scope>NUCLEOTIDE SEQUENCE [LARGE SCALE GENOMIC DNA]</scope>
    <source>
        <strain evidence="2">4042</strain>
    </source>
</reference>
<dbReference type="Pfam" id="PF14032">
    <property type="entry name" value="PknH_C"/>
    <property type="match status" value="1"/>
</dbReference>
<dbReference type="InterPro" id="IPR026954">
    <property type="entry name" value="PknH-like_Extracell"/>
</dbReference>
<accession>X8AQ95</accession>
<dbReference type="InterPro" id="IPR038232">
    <property type="entry name" value="PknH-like_Extracell_sf"/>
</dbReference>
<dbReference type="PATRIC" id="fig|1299334.3.peg.5062"/>
<gene>
    <name evidence="2" type="ORF">I553_7686</name>
</gene>
<dbReference type="EMBL" id="JAOB01000047">
    <property type="protein sequence ID" value="EUA33276.1"/>
    <property type="molecule type" value="Genomic_DNA"/>
</dbReference>
<protein>
    <submittedName>
        <fullName evidence="2">PknH-like extracellular domain protein</fullName>
    </submittedName>
</protein>
<feature type="domain" description="PknH-like extracellular" evidence="1">
    <location>
        <begin position="43"/>
        <end position="235"/>
    </location>
</feature>
<dbReference type="Gene3D" id="3.40.1000.70">
    <property type="entry name" value="PknH-like extracellular domain"/>
    <property type="match status" value="1"/>
</dbReference>
<dbReference type="PROSITE" id="PS51257">
    <property type="entry name" value="PROKAR_LIPOPROTEIN"/>
    <property type="match status" value="1"/>
</dbReference>